<dbReference type="GO" id="GO:0003700">
    <property type="term" value="F:DNA-binding transcription factor activity"/>
    <property type="evidence" value="ECO:0007669"/>
    <property type="project" value="InterPro"/>
</dbReference>
<comment type="caution">
    <text evidence="6">The sequence shown here is derived from an EMBL/GenBank/DDBJ whole genome shotgun (WGS) entry which is preliminary data.</text>
</comment>
<dbReference type="eggNOG" id="COG1802">
    <property type="taxonomic scope" value="Bacteria"/>
</dbReference>
<dbReference type="PROSITE" id="PS50949">
    <property type="entry name" value="HTH_GNTR"/>
    <property type="match status" value="1"/>
</dbReference>
<dbReference type="InterPro" id="IPR008920">
    <property type="entry name" value="TF_FadR/GntR_C"/>
</dbReference>
<dbReference type="SMART" id="SM00345">
    <property type="entry name" value="HTH_GNTR"/>
    <property type="match status" value="1"/>
</dbReference>
<sequence>MRFWNGDRSDEQMKTNERQAKMEEQAKSQWHHRLQMDAESCKPLREVVFETIRSAIVHGDFKPGERLMEVKLANELGVSRTPVRESIRKLELEGLVKMVPRKGAYVTPMSITDLKEMMEIRGALEALVARLAAIHATPEDIAALRASNQKFEAGVHDNDGEAIIDNDITFHEVLYRASGNGRLKSMIHTLREQMLRFRVEYVHRIDKKKPLPGQHKDIIDNIEAGDAEAAARYARRHISITERDMLELLADDEAFEPLGRP</sequence>
<evidence type="ECO:0000313" key="6">
    <source>
        <dbReference type="EMBL" id="EFV01936.1"/>
    </source>
</evidence>
<dbReference type="InterPro" id="IPR036390">
    <property type="entry name" value="WH_DNA-bd_sf"/>
</dbReference>
<evidence type="ECO:0000256" key="4">
    <source>
        <dbReference type="SAM" id="MobiDB-lite"/>
    </source>
</evidence>
<dbReference type="SUPFAM" id="SSF46785">
    <property type="entry name" value="Winged helix' DNA-binding domain"/>
    <property type="match status" value="1"/>
</dbReference>
<evidence type="ECO:0000256" key="1">
    <source>
        <dbReference type="ARBA" id="ARBA00023015"/>
    </source>
</evidence>
<keyword evidence="2" id="KW-0238">DNA-binding</keyword>
<dbReference type="PRINTS" id="PR00035">
    <property type="entry name" value="HTHGNTR"/>
</dbReference>
<reference evidence="6 7" key="1">
    <citation type="submission" date="2010-12" db="EMBL/GenBank/DDBJ databases">
        <authorList>
            <person name="Muzny D."/>
            <person name="Qin X."/>
            <person name="Deng J."/>
            <person name="Jiang H."/>
            <person name="Liu Y."/>
            <person name="Qu J."/>
            <person name="Song X.-Z."/>
            <person name="Zhang L."/>
            <person name="Thornton R."/>
            <person name="Coyle M."/>
            <person name="Francisco L."/>
            <person name="Jackson L."/>
            <person name="Javaid M."/>
            <person name="Korchina V."/>
            <person name="Kovar C."/>
            <person name="Mata R."/>
            <person name="Mathew T."/>
            <person name="Ngo R."/>
            <person name="Nguyen L."/>
            <person name="Nguyen N."/>
            <person name="Okwuonu G."/>
            <person name="Ongeri F."/>
            <person name="Pham C."/>
            <person name="Simmons D."/>
            <person name="Wilczek-Boney K."/>
            <person name="Hale W."/>
            <person name="Jakkamsetti A."/>
            <person name="Pham P."/>
            <person name="Ruth R."/>
            <person name="San Lucas F."/>
            <person name="Warren J."/>
            <person name="Zhang J."/>
            <person name="Zhao Z."/>
            <person name="Zhou C."/>
            <person name="Zhu D."/>
            <person name="Lee S."/>
            <person name="Bess C."/>
            <person name="Blankenburg K."/>
            <person name="Forbes L."/>
            <person name="Fu Q."/>
            <person name="Gubbala S."/>
            <person name="Hirani K."/>
            <person name="Jayaseelan J.C."/>
            <person name="Lara F."/>
            <person name="Munidasa M."/>
            <person name="Palculict T."/>
            <person name="Patil S."/>
            <person name="Pu L.-L."/>
            <person name="Saada N."/>
            <person name="Tang L."/>
            <person name="Weissenberger G."/>
            <person name="Zhu Y."/>
            <person name="Hemphill L."/>
            <person name="Shang Y."/>
            <person name="Youmans B."/>
            <person name="Ayvaz T."/>
            <person name="Ross M."/>
            <person name="Santibanez J."/>
            <person name="Aqrawi P."/>
            <person name="Gross S."/>
            <person name="Joshi V."/>
            <person name="Fowler G."/>
            <person name="Nazareth L."/>
            <person name="Reid J."/>
            <person name="Worley K."/>
            <person name="Petrosino J."/>
            <person name="Highlander S."/>
            <person name="Gibbs R."/>
        </authorList>
    </citation>
    <scope>NUCLEOTIDE SEQUENCE [LARGE SCALE GENOMIC DNA]</scope>
    <source>
        <strain evidence="6 7">ATCC 23263</strain>
    </source>
</reference>
<gene>
    <name evidence="6" type="ORF">HMP0721_1331</name>
</gene>
<dbReference type="EMBL" id="AEQN01000016">
    <property type="protein sequence ID" value="EFV01936.1"/>
    <property type="molecule type" value="Genomic_DNA"/>
</dbReference>
<evidence type="ECO:0000313" key="7">
    <source>
        <dbReference type="Proteomes" id="UP000004754"/>
    </source>
</evidence>
<dbReference type="InterPro" id="IPR000485">
    <property type="entry name" value="AsnC-type_HTH_dom"/>
</dbReference>
<dbReference type="HOGENOM" id="CLU_017584_5_1_9"/>
<dbReference type="Pfam" id="PF07729">
    <property type="entry name" value="FCD"/>
    <property type="match status" value="1"/>
</dbReference>
<dbReference type="PANTHER" id="PTHR43537">
    <property type="entry name" value="TRANSCRIPTIONAL REGULATOR, GNTR FAMILY"/>
    <property type="match status" value="1"/>
</dbReference>
<proteinExistence type="predicted"/>
<dbReference type="InterPro" id="IPR011711">
    <property type="entry name" value="GntR_C"/>
</dbReference>
<feature type="region of interest" description="Disordered" evidence="4">
    <location>
        <begin position="1"/>
        <end position="24"/>
    </location>
</feature>
<dbReference type="InterPro" id="IPR000524">
    <property type="entry name" value="Tscrpt_reg_HTH_GntR"/>
</dbReference>
<keyword evidence="1" id="KW-0805">Transcription regulation</keyword>
<dbReference type="PANTHER" id="PTHR43537:SF24">
    <property type="entry name" value="GLUCONATE OPERON TRANSCRIPTIONAL REPRESSOR"/>
    <property type="match status" value="1"/>
</dbReference>
<evidence type="ECO:0000256" key="2">
    <source>
        <dbReference type="ARBA" id="ARBA00023125"/>
    </source>
</evidence>
<protein>
    <submittedName>
        <fullName evidence="6">FCD domain protein</fullName>
    </submittedName>
</protein>
<dbReference type="Pfam" id="PF00392">
    <property type="entry name" value="GntR"/>
    <property type="match status" value="1"/>
</dbReference>
<dbReference type="PRINTS" id="PR00033">
    <property type="entry name" value="HTHASNC"/>
</dbReference>
<dbReference type="CDD" id="cd07377">
    <property type="entry name" value="WHTH_GntR"/>
    <property type="match status" value="1"/>
</dbReference>
<dbReference type="AlphaFoldDB" id="E6MH46"/>
<evidence type="ECO:0000259" key="5">
    <source>
        <dbReference type="PROSITE" id="PS50949"/>
    </source>
</evidence>
<evidence type="ECO:0000256" key="3">
    <source>
        <dbReference type="ARBA" id="ARBA00023163"/>
    </source>
</evidence>
<dbReference type="SUPFAM" id="SSF48008">
    <property type="entry name" value="GntR ligand-binding domain-like"/>
    <property type="match status" value="1"/>
</dbReference>
<dbReference type="STRING" id="887929.HMP0721_1331"/>
<keyword evidence="3" id="KW-0804">Transcription</keyword>
<dbReference type="GO" id="GO:0043565">
    <property type="term" value="F:sequence-specific DNA binding"/>
    <property type="evidence" value="ECO:0007669"/>
    <property type="project" value="InterPro"/>
</dbReference>
<dbReference type="Gene3D" id="1.20.120.530">
    <property type="entry name" value="GntR ligand-binding domain-like"/>
    <property type="match status" value="1"/>
</dbReference>
<organism evidence="6 7">
    <name type="scientific">Pseudoramibacter alactolyticus ATCC 23263</name>
    <dbReference type="NCBI Taxonomy" id="887929"/>
    <lineage>
        <taxon>Bacteria</taxon>
        <taxon>Bacillati</taxon>
        <taxon>Bacillota</taxon>
        <taxon>Clostridia</taxon>
        <taxon>Eubacteriales</taxon>
        <taxon>Eubacteriaceae</taxon>
        <taxon>Pseudoramibacter</taxon>
    </lineage>
</organism>
<dbReference type="SMART" id="SM00895">
    <property type="entry name" value="FCD"/>
    <property type="match status" value="1"/>
</dbReference>
<dbReference type="InterPro" id="IPR036388">
    <property type="entry name" value="WH-like_DNA-bd_sf"/>
</dbReference>
<feature type="domain" description="HTH gntR-type" evidence="5">
    <location>
        <begin position="42"/>
        <end position="109"/>
    </location>
</feature>
<name>E6MH46_9FIRM</name>
<keyword evidence="7" id="KW-1185">Reference proteome</keyword>
<dbReference type="Gene3D" id="1.10.10.10">
    <property type="entry name" value="Winged helix-like DNA-binding domain superfamily/Winged helix DNA-binding domain"/>
    <property type="match status" value="1"/>
</dbReference>
<dbReference type="Proteomes" id="UP000004754">
    <property type="component" value="Unassembled WGS sequence"/>
</dbReference>
<accession>E6MH46</accession>